<evidence type="ECO:0000313" key="1">
    <source>
        <dbReference type="EMBL" id="QYA18453.1"/>
    </source>
</evidence>
<name>A0A8F8KTM7_9VIRU</name>
<organism evidence="1">
    <name type="scientific">Clandestinovirus</name>
    <dbReference type="NCBI Taxonomy" id="2831644"/>
    <lineage>
        <taxon>Viruses</taxon>
    </lineage>
</organism>
<gene>
    <name evidence="1" type="ORF">KOM_12_184</name>
</gene>
<accession>A0A8F8KTM7</accession>
<dbReference type="EMBL" id="MZ420154">
    <property type="protein sequence ID" value="QYA18453.1"/>
    <property type="molecule type" value="Genomic_DNA"/>
</dbReference>
<reference evidence="1" key="1">
    <citation type="submission" date="2021-06" db="EMBL/GenBank/DDBJ databases">
        <authorList>
            <person name="Rolland C."/>
        </authorList>
    </citation>
    <scope>NUCLEOTIDE SEQUENCE</scope>
    <source>
        <strain evidence="1">347.936635</strain>
    </source>
</reference>
<protein>
    <submittedName>
        <fullName evidence="1">Uncharacterized protein</fullName>
    </submittedName>
</protein>
<proteinExistence type="predicted"/>
<sequence length="109" mass="12483">MSESMIPKEMVRIILIKVVTAQMEITMDVFDKCIIPRIFKSRDTEYAYGHSIGSLHHNPNKLTFSERGVRISSFTLTALKRVCRKLCENVSQGNWCGIYSTDLYTMASE</sequence>